<evidence type="ECO:0000256" key="6">
    <source>
        <dbReference type="ARBA" id="ARBA00023004"/>
    </source>
</evidence>
<dbReference type="InterPro" id="IPR001128">
    <property type="entry name" value="Cyt_P450"/>
</dbReference>
<dbReference type="InterPro" id="IPR036396">
    <property type="entry name" value="Cyt_P450_sf"/>
</dbReference>
<dbReference type="SUPFAM" id="SSF48264">
    <property type="entry name" value="Cytochrome P450"/>
    <property type="match status" value="1"/>
</dbReference>
<evidence type="ECO:0000256" key="1">
    <source>
        <dbReference type="ARBA" id="ARBA00001971"/>
    </source>
</evidence>
<evidence type="ECO:0008006" key="10">
    <source>
        <dbReference type="Google" id="ProtNLM"/>
    </source>
</evidence>
<comment type="caution">
    <text evidence="8">The sequence shown here is derived from an EMBL/GenBank/DDBJ whole genome shotgun (WGS) entry which is preliminary data.</text>
</comment>
<dbReference type="GO" id="GO:0005506">
    <property type="term" value="F:iron ion binding"/>
    <property type="evidence" value="ECO:0007669"/>
    <property type="project" value="InterPro"/>
</dbReference>
<evidence type="ECO:0000256" key="3">
    <source>
        <dbReference type="ARBA" id="ARBA00022617"/>
    </source>
</evidence>
<dbReference type="CDD" id="cd11058">
    <property type="entry name" value="CYP60B-like"/>
    <property type="match status" value="1"/>
</dbReference>
<evidence type="ECO:0000313" key="9">
    <source>
        <dbReference type="Proteomes" id="UP000813423"/>
    </source>
</evidence>
<keyword evidence="5" id="KW-0560">Oxidoreductase</keyword>
<dbReference type="EMBL" id="JAIBSC010000006">
    <property type="protein sequence ID" value="KAH1910703.1"/>
    <property type="molecule type" value="Genomic_DNA"/>
</dbReference>
<sequence>MVMLCAFRLHSGVPYRSPGAWKDIYGHRKHGVNSFIKDPEFYNPSPNGGHILTAGDADHARQRRRLSHAISEKNVERTGVAPARSTVDMMKWYNYTTFDIFGDMAFGELLNCLRDNRYQPWVVMITPKKAAEMRNEHWRMSKDKVGHRLDLQATRPDFLRHNDERGMTRQEIEENAGVLILAGSETTATLLSGCPFYVLKHPEKYNKLVQEIRGAFQKQEDITFLSDIFQERSRWGAASIDGQYVPEGISVSVVPFLASRAKSNFVEPESFIPERWLENRYPRFETDHREASQPFSFGLRNLLGKNLAYAEMRLIVAKLLWNFDMTLYEGCRDWGDQTSYIIW</sequence>
<dbReference type="Gene3D" id="1.10.630.10">
    <property type="entry name" value="Cytochrome P450"/>
    <property type="match status" value="1"/>
</dbReference>
<dbReference type="GO" id="GO:0004497">
    <property type="term" value="F:monooxygenase activity"/>
    <property type="evidence" value="ECO:0007669"/>
    <property type="project" value="UniProtKB-KW"/>
</dbReference>
<comment type="similarity">
    <text evidence="2">Belongs to the cytochrome P450 family.</text>
</comment>
<dbReference type="PANTHER" id="PTHR24305">
    <property type="entry name" value="CYTOCHROME P450"/>
    <property type="match status" value="1"/>
</dbReference>
<dbReference type="GO" id="GO:0016705">
    <property type="term" value="F:oxidoreductase activity, acting on paired donors, with incorporation or reduction of molecular oxygen"/>
    <property type="evidence" value="ECO:0007669"/>
    <property type="project" value="InterPro"/>
</dbReference>
<name>A0A9P8NQQ3_ASPFM</name>
<accession>A0A9P8NQQ3</accession>
<gene>
    <name evidence="8" type="ORF">KXV57_007522</name>
</gene>
<evidence type="ECO:0000313" key="8">
    <source>
        <dbReference type="EMBL" id="KAH1910703.1"/>
    </source>
</evidence>
<keyword evidence="6" id="KW-0408">Iron</keyword>
<proteinExistence type="inferred from homology"/>
<evidence type="ECO:0000256" key="4">
    <source>
        <dbReference type="ARBA" id="ARBA00022723"/>
    </source>
</evidence>
<dbReference type="Proteomes" id="UP000813423">
    <property type="component" value="Unassembled WGS sequence"/>
</dbReference>
<dbReference type="PANTHER" id="PTHR24305:SF210">
    <property type="entry name" value="CYTOCHROME P450 MONOOXYGENASE ASQL-RELATED"/>
    <property type="match status" value="1"/>
</dbReference>
<comment type="cofactor">
    <cofactor evidence="1">
        <name>heme</name>
        <dbReference type="ChEBI" id="CHEBI:30413"/>
    </cofactor>
</comment>
<dbReference type="Pfam" id="PF00067">
    <property type="entry name" value="p450"/>
    <property type="match status" value="2"/>
</dbReference>
<keyword evidence="7" id="KW-0503">Monooxygenase</keyword>
<dbReference type="AlphaFoldDB" id="A0A9P8NQQ3"/>
<keyword evidence="3" id="KW-0349">Heme</keyword>
<reference evidence="8" key="1">
    <citation type="submission" date="2021-08" db="EMBL/GenBank/DDBJ databases">
        <title>Global Aspergillus fumigatus from environmental and clinical sources.</title>
        <authorList>
            <person name="Barber A."/>
            <person name="Sae-Ong T."/>
        </authorList>
    </citation>
    <scope>NUCLEOTIDE SEQUENCE</scope>
    <source>
        <strain evidence="8">NRZ-2016-071</strain>
    </source>
</reference>
<dbReference type="GO" id="GO:0020037">
    <property type="term" value="F:heme binding"/>
    <property type="evidence" value="ECO:0007669"/>
    <property type="project" value="InterPro"/>
</dbReference>
<protein>
    <recommendedName>
        <fullName evidence="10">Cytochrome P450</fullName>
    </recommendedName>
</protein>
<evidence type="ECO:0000256" key="7">
    <source>
        <dbReference type="ARBA" id="ARBA00023033"/>
    </source>
</evidence>
<evidence type="ECO:0000256" key="5">
    <source>
        <dbReference type="ARBA" id="ARBA00023002"/>
    </source>
</evidence>
<dbReference type="InterPro" id="IPR050121">
    <property type="entry name" value="Cytochrome_P450_monoxygenase"/>
</dbReference>
<evidence type="ECO:0000256" key="2">
    <source>
        <dbReference type="ARBA" id="ARBA00010617"/>
    </source>
</evidence>
<organism evidence="8 9">
    <name type="scientific">Aspergillus fumigatus</name>
    <name type="common">Neosartorya fumigata</name>
    <dbReference type="NCBI Taxonomy" id="746128"/>
    <lineage>
        <taxon>Eukaryota</taxon>
        <taxon>Fungi</taxon>
        <taxon>Dikarya</taxon>
        <taxon>Ascomycota</taxon>
        <taxon>Pezizomycotina</taxon>
        <taxon>Eurotiomycetes</taxon>
        <taxon>Eurotiomycetidae</taxon>
        <taxon>Eurotiales</taxon>
        <taxon>Aspergillaceae</taxon>
        <taxon>Aspergillus</taxon>
        <taxon>Aspergillus subgen. Fumigati</taxon>
    </lineage>
</organism>
<keyword evidence="4" id="KW-0479">Metal-binding</keyword>